<feature type="transmembrane region" description="Helical" evidence="6">
    <location>
        <begin position="154"/>
        <end position="172"/>
    </location>
</feature>
<dbReference type="Proteomes" id="UP000199087">
    <property type="component" value="Unassembled WGS sequence"/>
</dbReference>
<organism evidence="7 8">
    <name type="scientific">Neobacillus massiliamazoniensis</name>
    <dbReference type="NCBI Taxonomy" id="1499688"/>
    <lineage>
        <taxon>Bacteria</taxon>
        <taxon>Bacillati</taxon>
        <taxon>Bacillota</taxon>
        <taxon>Bacilli</taxon>
        <taxon>Bacillales</taxon>
        <taxon>Bacillaceae</taxon>
        <taxon>Neobacillus</taxon>
    </lineage>
</organism>
<dbReference type="InterPro" id="IPR001182">
    <property type="entry name" value="FtsW/RodA"/>
</dbReference>
<proteinExistence type="predicted"/>
<dbReference type="AlphaFoldDB" id="A0A0U1NTZ5"/>
<feature type="transmembrane region" description="Helical" evidence="6">
    <location>
        <begin position="55"/>
        <end position="72"/>
    </location>
</feature>
<evidence type="ECO:0000256" key="6">
    <source>
        <dbReference type="SAM" id="Phobius"/>
    </source>
</evidence>
<evidence type="ECO:0000313" key="8">
    <source>
        <dbReference type="Proteomes" id="UP000199087"/>
    </source>
</evidence>
<keyword evidence="2 6" id="KW-0812">Transmembrane</keyword>
<keyword evidence="3" id="KW-0133">Cell shape</keyword>
<dbReference type="PANTHER" id="PTHR30474:SF1">
    <property type="entry name" value="PEPTIDOGLYCAN GLYCOSYLTRANSFERASE MRDB"/>
    <property type="match status" value="1"/>
</dbReference>
<keyword evidence="8" id="KW-1185">Reference proteome</keyword>
<evidence type="ECO:0000256" key="2">
    <source>
        <dbReference type="ARBA" id="ARBA00022692"/>
    </source>
</evidence>
<evidence type="ECO:0000256" key="3">
    <source>
        <dbReference type="ARBA" id="ARBA00022960"/>
    </source>
</evidence>
<dbReference type="GO" id="GO:0015648">
    <property type="term" value="F:lipid-linked peptidoglycan transporter activity"/>
    <property type="evidence" value="ECO:0007669"/>
    <property type="project" value="TreeGrafter"/>
</dbReference>
<accession>A0A0U1NTZ5</accession>
<dbReference type="PANTHER" id="PTHR30474">
    <property type="entry name" value="CELL CYCLE PROTEIN"/>
    <property type="match status" value="1"/>
</dbReference>
<feature type="transmembrane region" description="Helical" evidence="6">
    <location>
        <begin position="21"/>
        <end position="40"/>
    </location>
</feature>
<keyword evidence="5 6" id="KW-0472">Membrane</keyword>
<protein>
    <submittedName>
        <fullName evidence="7">Cell cycle protein FtsW</fullName>
    </submittedName>
</protein>
<dbReference type="GO" id="GO:0051301">
    <property type="term" value="P:cell division"/>
    <property type="evidence" value="ECO:0007669"/>
    <property type="project" value="InterPro"/>
</dbReference>
<sequence length="404" mass="45061">MKFGEKMKTENNFLKRLDGSIILILVAFLIVSLLFIYSSQQTGEYGAQNFALKQGINYAIGFVLLILVANLDMDQIKRLAWPAYIVLFLSIIVLRFSPKSIAPEILGAKRWFNIPVLGSIQPSEYFKIALIILVSSIISKHNTIHVNKTVKTDLMLIGKILLVATPPSLFVYQQPDTGMVFLYFIAIASMLYLSGLKRSLVAVFVIVPAIIGGILVYLYFYNPDVIFKDLVPLLKPHQQERIIGWLNPSENSDQAYQTSKSLLAVGSGEMLGKGYMKGNVYIPEKHTDFIFATVAEEGGFLFASFVILLFLLLIFRIIRIGHISDTDFGTYICAGIAFSMTVQIFQNIGMVVGLMPVKGISLPFLTYGGSSLFSNMMLMGIVLSIGKNHRQYMFAKKNDLVDTL</sequence>
<feature type="transmembrane region" description="Helical" evidence="6">
    <location>
        <begin position="79"/>
        <end position="97"/>
    </location>
</feature>
<reference evidence="8" key="1">
    <citation type="submission" date="2015-05" db="EMBL/GenBank/DDBJ databases">
        <authorList>
            <person name="Urmite Genomes"/>
        </authorList>
    </citation>
    <scope>NUCLEOTIDE SEQUENCE [LARGE SCALE GENOMIC DNA]</scope>
    <source>
        <strain evidence="8">LF1</strain>
    </source>
</reference>
<dbReference type="GO" id="GO:0005886">
    <property type="term" value="C:plasma membrane"/>
    <property type="evidence" value="ECO:0007669"/>
    <property type="project" value="TreeGrafter"/>
</dbReference>
<evidence type="ECO:0000256" key="5">
    <source>
        <dbReference type="ARBA" id="ARBA00023136"/>
    </source>
</evidence>
<dbReference type="STRING" id="1499688.BN000_01436"/>
<comment type="subcellular location">
    <subcellularLocation>
        <location evidence="1">Membrane</location>
        <topology evidence="1">Multi-pass membrane protein</topology>
    </subcellularLocation>
</comment>
<evidence type="ECO:0000256" key="1">
    <source>
        <dbReference type="ARBA" id="ARBA00004141"/>
    </source>
</evidence>
<name>A0A0U1NTZ5_9BACI</name>
<evidence type="ECO:0000313" key="7">
    <source>
        <dbReference type="EMBL" id="CRK81529.1"/>
    </source>
</evidence>
<feature type="transmembrane region" description="Helical" evidence="6">
    <location>
        <begin position="200"/>
        <end position="220"/>
    </location>
</feature>
<keyword evidence="4 6" id="KW-1133">Transmembrane helix</keyword>
<feature type="transmembrane region" description="Helical" evidence="6">
    <location>
        <begin position="330"/>
        <end position="352"/>
    </location>
</feature>
<dbReference type="GO" id="GO:0032153">
    <property type="term" value="C:cell division site"/>
    <property type="evidence" value="ECO:0007669"/>
    <property type="project" value="TreeGrafter"/>
</dbReference>
<feature type="transmembrane region" description="Helical" evidence="6">
    <location>
        <begin position="364"/>
        <end position="386"/>
    </location>
</feature>
<gene>
    <name evidence="7" type="ORF">BN000_01436</name>
</gene>
<feature type="transmembrane region" description="Helical" evidence="6">
    <location>
        <begin position="178"/>
        <end position="193"/>
    </location>
</feature>
<dbReference type="Pfam" id="PF01098">
    <property type="entry name" value="FTSW_RODA_SPOVE"/>
    <property type="match status" value="1"/>
</dbReference>
<feature type="transmembrane region" description="Helical" evidence="6">
    <location>
        <begin position="299"/>
        <end position="318"/>
    </location>
</feature>
<dbReference type="GO" id="GO:0008360">
    <property type="term" value="P:regulation of cell shape"/>
    <property type="evidence" value="ECO:0007669"/>
    <property type="project" value="UniProtKB-KW"/>
</dbReference>
<dbReference type="EMBL" id="CVRB01000001">
    <property type="protein sequence ID" value="CRK81529.1"/>
    <property type="molecule type" value="Genomic_DNA"/>
</dbReference>
<evidence type="ECO:0000256" key="4">
    <source>
        <dbReference type="ARBA" id="ARBA00022989"/>
    </source>
</evidence>